<dbReference type="AlphaFoldDB" id="A0A9P6T4Z8"/>
<protein>
    <submittedName>
        <fullName evidence="1">Uncharacterized protein</fullName>
    </submittedName>
</protein>
<keyword evidence="2" id="KW-1185">Reference proteome</keyword>
<dbReference type="EMBL" id="MU168232">
    <property type="protein sequence ID" value="KAG0138910.1"/>
    <property type="molecule type" value="Genomic_DNA"/>
</dbReference>
<proteinExistence type="predicted"/>
<name>A0A9P6T4Z8_9BASI</name>
<dbReference type="Proteomes" id="UP000886653">
    <property type="component" value="Unassembled WGS sequence"/>
</dbReference>
<accession>A0A9P6T4Z8</accession>
<reference evidence="1" key="1">
    <citation type="submission" date="2013-11" db="EMBL/GenBank/DDBJ databases">
        <title>Genome sequence of the fusiform rust pathogen reveals effectors for host alternation and coevolution with pine.</title>
        <authorList>
            <consortium name="DOE Joint Genome Institute"/>
            <person name="Smith K."/>
            <person name="Pendleton A."/>
            <person name="Kubisiak T."/>
            <person name="Anderson C."/>
            <person name="Salamov A."/>
            <person name="Aerts A."/>
            <person name="Riley R."/>
            <person name="Clum A."/>
            <person name="Lindquist E."/>
            <person name="Ence D."/>
            <person name="Campbell M."/>
            <person name="Kronenberg Z."/>
            <person name="Feau N."/>
            <person name="Dhillon B."/>
            <person name="Hamelin R."/>
            <person name="Burleigh J."/>
            <person name="Smith J."/>
            <person name="Yandell M."/>
            <person name="Nelson C."/>
            <person name="Grigoriev I."/>
            <person name="Davis J."/>
        </authorList>
    </citation>
    <scope>NUCLEOTIDE SEQUENCE</scope>
    <source>
        <strain evidence="1">G11</strain>
    </source>
</reference>
<organism evidence="1 2">
    <name type="scientific">Cronartium quercuum f. sp. fusiforme G11</name>
    <dbReference type="NCBI Taxonomy" id="708437"/>
    <lineage>
        <taxon>Eukaryota</taxon>
        <taxon>Fungi</taxon>
        <taxon>Dikarya</taxon>
        <taxon>Basidiomycota</taxon>
        <taxon>Pucciniomycotina</taxon>
        <taxon>Pucciniomycetes</taxon>
        <taxon>Pucciniales</taxon>
        <taxon>Coleosporiaceae</taxon>
        <taxon>Cronartium</taxon>
    </lineage>
</organism>
<evidence type="ECO:0000313" key="2">
    <source>
        <dbReference type="Proteomes" id="UP000886653"/>
    </source>
</evidence>
<sequence>MSTEEGQLLHIEESNEEVILIHEIYCKLKNINKYNQEVDELEFDGTNLSTWKSETETAVFLMMNVSDYWDSKGPAKDSMVELAIDKCTLHIIYSTINKKLRELTRKCKYAHDTVVCKSC</sequence>
<gene>
    <name evidence="1" type="ORF">CROQUDRAFT_55504</name>
</gene>
<evidence type="ECO:0000313" key="1">
    <source>
        <dbReference type="EMBL" id="KAG0138910.1"/>
    </source>
</evidence>
<comment type="caution">
    <text evidence="1">The sequence shown here is derived from an EMBL/GenBank/DDBJ whole genome shotgun (WGS) entry which is preliminary data.</text>
</comment>